<accession>L1M8Q1</accession>
<dbReference type="FunFam" id="3.65.10.10:FF:000011">
    <property type="entry name" value="3-phosphoshikimate 1-carboxyvinyltransferase"/>
    <property type="match status" value="1"/>
</dbReference>
<dbReference type="eggNOG" id="COG0128">
    <property type="taxonomic scope" value="Bacteria"/>
</dbReference>
<keyword evidence="11" id="KW-1185">Reference proteome</keyword>
<dbReference type="NCBIfam" id="TIGR01356">
    <property type="entry name" value="aroA"/>
    <property type="match status" value="1"/>
</dbReference>
<evidence type="ECO:0000256" key="4">
    <source>
        <dbReference type="ARBA" id="ARBA00022605"/>
    </source>
</evidence>
<comment type="catalytic activity">
    <reaction evidence="7">
        <text>3-phosphoshikimate + phosphoenolpyruvate = 5-O-(1-carboxyvinyl)-3-phosphoshikimate + phosphate</text>
        <dbReference type="Rhea" id="RHEA:21256"/>
        <dbReference type="ChEBI" id="CHEBI:43474"/>
        <dbReference type="ChEBI" id="CHEBI:57701"/>
        <dbReference type="ChEBI" id="CHEBI:58702"/>
        <dbReference type="ChEBI" id="CHEBI:145989"/>
        <dbReference type="EC" id="2.5.1.19"/>
    </reaction>
    <physiologicalReaction direction="left-to-right" evidence="7">
        <dbReference type="Rhea" id="RHEA:21257"/>
    </physiologicalReaction>
</comment>
<dbReference type="InterPro" id="IPR023193">
    <property type="entry name" value="EPSP_synthase_CS"/>
</dbReference>
<comment type="subcellular location">
    <subcellularLocation>
        <location evidence="8">Cytoplasm</location>
    </subcellularLocation>
</comment>
<feature type="binding site" evidence="8">
    <location>
        <position position="129"/>
    </location>
    <ligand>
        <name>phosphoenolpyruvate</name>
        <dbReference type="ChEBI" id="CHEBI:58702"/>
    </ligand>
</feature>
<dbReference type="SUPFAM" id="SSF55205">
    <property type="entry name" value="EPT/RTPC-like"/>
    <property type="match status" value="1"/>
</dbReference>
<dbReference type="InterPro" id="IPR036968">
    <property type="entry name" value="Enolpyruvate_Tfrase_sf"/>
</dbReference>
<dbReference type="InterPro" id="IPR013792">
    <property type="entry name" value="RNA3'P_cycl/enolpyr_Trfase_a/b"/>
</dbReference>
<dbReference type="AlphaFoldDB" id="L1M8Q1"/>
<keyword evidence="5 8" id="KW-0808">Transferase</keyword>
<comment type="caution">
    <text evidence="10">The sequence shown here is derived from an EMBL/GenBank/DDBJ whole genome shotgun (WGS) entry which is preliminary data.</text>
</comment>
<dbReference type="PIRSF" id="PIRSF000505">
    <property type="entry name" value="EPSPS"/>
    <property type="match status" value="1"/>
</dbReference>
<comment type="subunit">
    <text evidence="8">Monomer.</text>
</comment>
<dbReference type="GO" id="GO:0005737">
    <property type="term" value="C:cytoplasm"/>
    <property type="evidence" value="ECO:0007669"/>
    <property type="project" value="UniProtKB-SubCell"/>
</dbReference>
<feature type="binding site" evidence="8">
    <location>
        <position position="427"/>
    </location>
    <ligand>
        <name>phosphoenolpyruvate</name>
        <dbReference type="ChEBI" id="CHEBI:58702"/>
    </ligand>
</feature>
<dbReference type="PANTHER" id="PTHR21090:SF5">
    <property type="entry name" value="PENTAFUNCTIONAL AROM POLYPEPTIDE"/>
    <property type="match status" value="1"/>
</dbReference>
<evidence type="ECO:0000256" key="3">
    <source>
        <dbReference type="ARBA" id="ARBA00022490"/>
    </source>
</evidence>
<dbReference type="OrthoDB" id="9809920at2"/>
<evidence type="ECO:0000256" key="7">
    <source>
        <dbReference type="ARBA" id="ARBA00044633"/>
    </source>
</evidence>
<dbReference type="Proteomes" id="UP000010445">
    <property type="component" value="Unassembled WGS sequence"/>
</dbReference>
<comment type="caution">
    <text evidence="8">Lacks conserved residue(s) required for the propagation of feature annotation.</text>
</comment>
<dbReference type="CDD" id="cd01556">
    <property type="entry name" value="EPSP_synthase"/>
    <property type="match status" value="1"/>
</dbReference>
<dbReference type="InterPro" id="IPR006264">
    <property type="entry name" value="EPSP_synthase"/>
</dbReference>
<feature type="binding site" evidence="8">
    <location>
        <position position="354"/>
    </location>
    <ligand>
        <name>3-phosphoshikimate</name>
        <dbReference type="ChEBI" id="CHEBI:145989"/>
    </ligand>
</feature>
<evidence type="ECO:0000313" key="10">
    <source>
        <dbReference type="EMBL" id="EKX87354.1"/>
    </source>
</evidence>
<dbReference type="GO" id="GO:0009423">
    <property type="term" value="P:chorismate biosynthetic process"/>
    <property type="evidence" value="ECO:0007669"/>
    <property type="project" value="UniProtKB-UniRule"/>
</dbReference>
<name>L1M8Q1_9CORY</name>
<dbReference type="HAMAP" id="MF_00210">
    <property type="entry name" value="EPSP_synth"/>
    <property type="match status" value="1"/>
</dbReference>
<reference evidence="10 11" key="1">
    <citation type="submission" date="2012-05" db="EMBL/GenBank/DDBJ databases">
        <authorList>
            <person name="Weinstock G."/>
            <person name="Sodergren E."/>
            <person name="Lobos E.A."/>
            <person name="Fulton L."/>
            <person name="Fulton R."/>
            <person name="Courtney L."/>
            <person name="Fronick C."/>
            <person name="O'Laughlin M."/>
            <person name="Godfrey J."/>
            <person name="Wilson R.M."/>
            <person name="Miner T."/>
            <person name="Farmer C."/>
            <person name="Delehaunty K."/>
            <person name="Cordes M."/>
            <person name="Minx P."/>
            <person name="Tomlinson C."/>
            <person name="Chen J."/>
            <person name="Wollam A."/>
            <person name="Pepin K.H."/>
            <person name="Bhonagiri V."/>
            <person name="Zhang X."/>
            <person name="Suruliraj S."/>
            <person name="Warren W."/>
            <person name="Mitreva M."/>
            <person name="Mardis E.R."/>
            <person name="Wilson R.K."/>
        </authorList>
    </citation>
    <scope>NUCLEOTIDE SEQUENCE [LARGE SCALE GENOMIC DNA]</scope>
    <source>
        <strain evidence="10 11">F0235</strain>
    </source>
</reference>
<organism evidence="10 11">
    <name type="scientific">Corynebacterium durum F0235</name>
    <dbReference type="NCBI Taxonomy" id="1035195"/>
    <lineage>
        <taxon>Bacteria</taxon>
        <taxon>Bacillati</taxon>
        <taxon>Actinomycetota</taxon>
        <taxon>Actinomycetes</taxon>
        <taxon>Mycobacteriales</taxon>
        <taxon>Corynebacteriaceae</taxon>
        <taxon>Corynebacterium</taxon>
    </lineage>
</organism>
<feature type="binding site" evidence="8">
    <location>
        <position position="35"/>
    </location>
    <ligand>
        <name>3-phosphoshikimate</name>
        <dbReference type="ChEBI" id="CHEBI:145989"/>
    </ligand>
</feature>
<dbReference type="GO" id="GO:0003866">
    <property type="term" value="F:3-phosphoshikimate 1-carboxyvinyltransferase activity"/>
    <property type="evidence" value="ECO:0007669"/>
    <property type="project" value="UniProtKB-UniRule"/>
</dbReference>
<dbReference type="PATRIC" id="fig|1035195.3.peg.2400"/>
<feature type="binding site" evidence="8">
    <location>
        <position position="101"/>
    </location>
    <ligand>
        <name>phosphoenolpyruvate</name>
        <dbReference type="ChEBI" id="CHEBI:58702"/>
    </ligand>
</feature>
<protein>
    <recommendedName>
        <fullName evidence="8">3-phosphoshikimate 1-carboxyvinyltransferase</fullName>
        <ecNumber evidence="8">2.5.1.19</ecNumber>
    </recommendedName>
    <alternativeName>
        <fullName evidence="8">5-enolpyruvylshikimate-3-phosphate synthase</fullName>
        <shortName evidence="8">EPSP synthase</shortName>
        <shortName evidence="8">EPSPS</shortName>
    </alternativeName>
</protein>
<feature type="binding site" evidence="8">
    <location>
        <position position="358"/>
    </location>
    <ligand>
        <name>phosphoenolpyruvate</name>
        <dbReference type="ChEBI" id="CHEBI:58702"/>
    </ligand>
</feature>
<dbReference type="EMBL" id="AMEM01000044">
    <property type="protein sequence ID" value="EKX87354.1"/>
    <property type="molecule type" value="Genomic_DNA"/>
</dbReference>
<feature type="binding site" evidence="8">
    <location>
        <position position="34"/>
    </location>
    <ligand>
        <name>phosphoenolpyruvate</name>
        <dbReference type="ChEBI" id="CHEBI:58702"/>
    </ligand>
</feature>
<dbReference type="UniPathway" id="UPA00053">
    <property type="reaction ID" value="UER00089"/>
</dbReference>
<dbReference type="Pfam" id="PF00275">
    <property type="entry name" value="EPSP_synthase"/>
    <property type="match status" value="1"/>
</dbReference>
<evidence type="ECO:0000256" key="1">
    <source>
        <dbReference type="ARBA" id="ARBA00004811"/>
    </source>
</evidence>
<proteinExistence type="inferred from homology"/>
<feature type="domain" description="Enolpyruvate transferase" evidence="9">
    <location>
        <begin position="20"/>
        <end position="434"/>
    </location>
</feature>
<dbReference type="GO" id="GO:0008652">
    <property type="term" value="P:amino acid biosynthetic process"/>
    <property type="evidence" value="ECO:0007669"/>
    <property type="project" value="UniProtKB-KW"/>
</dbReference>
<dbReference type="STRING" id="1035195.HMPREF9997_02680"/>
<dbReference type="InterPro" id="IPR001986">
    <property type="entry name" value="Enolpyruvate_Tfrase_dom"/>
</dbReference>
<feature type="binding site" evidence="8">
    <location>
        <position position="327"/>
    </location>
    <ligand>
        <name>3-phosphoshikimate</name>
        <dbReference type="ChEBI" id="CHEBI:145989"/>
    </ligand>
</feature>
<feature type="active site" description="Proton acceptor" evidence="8">
    <location>
        <position position="327"/>
    </location>
</feature>
<keyword evidence="4 8" id="KW-0028">Amino-acid biosynthesis</keyword>
<dbReference type="RefSeq" id="WP_006062483.1">
    <property type="nucleotide sequence ID" value="NZ_KB290826.1"/>
</dbReference>
<comment type="function">
    <text evidence="8">Catalyzes the transfer of the enolpyruvyl moiety of phosphoenolpyruvate (PEP) to the 5-hydroxyl of shikimate-3-phosphate (S3P) to produce enolpyruvyl shikimate-3-phosphate and inorganic phosphate.</text>
</comment>
<feature type="binding site" evidence="8">
    <location>
        <position position="174"/>
    </location>
    <ligand>
        <name>3-phosphoshikimate</name>
        <dbReference type="ChEBI" id="CHEBI:145989"/>
    </ligand>
</feature>
<comment type="pathway">
    <text evidence="1 8">Metabolic intermediate biosynthesis; chorismate biosynthesis; chorismate from D-erythrose 4-phosphate and phosphoenolpyruvate: step 6/7.</text>
</comment>
<feature type="binding site" evidence="8">
    <location>
        <position position="173"/>
    </location>
    <ligand>
        <name>3-phosphoshikimate</name>
        <dbReference type="ChEBI" id="CHEBI:145989"/>
    </ligand>
</feature>
<evidence type="ECO:0000256" key="6">
    <source>
        <dbReference type="ARBA" id="ARBA00023141"/>
    </source>
</evidence>
<dbReference type="PROSITE" id="PS00885">
    <property type="entry name" value="EPSP_SYNTHASE_2"/>
    <property type="match status" value="1"/>
</dbReference>
<evidence type="ECO:0000256" key="2">
    <source>
        <dbReference type="ARBA" id="ARBA00009948"/>
    </source>
</evidence>
<keyword evidence="6 8" id="KW-0057">Aromatic amino acid biosynthesis</keyword>
<feature type="binding site" evidence="8">
    <location>
        <position position="172"/>
    </location>
    <ligand>
        <name>3-phosphoshikimate</name>
        <dbReference type="ChEBI" id="CHEBI:145989"/>
    </ligand>
</feature>
<feature type="binding site" evidence="8">
    <location>
        <position position="34"/>
    </location>
    <ligand>
        <name>3-phosphoshikimate</name>
        <dbReference type="ChEBI" id="CHEBI:145989"/>
    </ligand>
</feature>
<feature type="binding site" evidence="8">
    <location>
        <position position="201"/>
    </location>
    <ligand>
        <name>3-phosphoshikimate</name>
        <dbReference type="ChEBI" id="CHEBI:145989"/>
    </ligand>
</feature>
<dbReference type="FunFam" id="3.65.10.10:FF:000010">
    <property type="entry name" value="3-phosphoshikimate 1-carboxyvinyltransferase"/>
    <property type="match status" value="1"/>
</dbReference>
<feature type="binding site" evidence="8">
    <location>
        <position position="402"/>
    </location>
    <ligand>
        <name>phosphoenolpyruvate</name>
        <dbReference type="ChEBI" id="CHEBI:58702"/>
    </ligand>
</feature>
<dbReference type="HOGENOM" id="CLU_024321_0_0_11"/>
<feature type="binding site" evidence="8">
    <location>
        <position position="174"/>
    </location>
    <ligand>
        <name>phosphoenolpyruvate</name>
        <dbReference type="ChEBI" id="CHEBI:58702"/>
    </ligand>
</feature>
<evidence type="ECO:0000256" key="5">
    <source>
        <dbReference type="ARBA" id="ARBA00022679"/>
    </source>
</evidence>
<evidence type="ECO:0000256" key="8">
    <source>
        <dbReference type="HAMAP-Rule" id="MF_00210"/>
    </source>
</evidence>
<feature type="binding site" evidence="8">
    <location>
        <position position="39"/>
    </location>
    <ligand>
        <name>3-phosphoshikimate</name>
        <dbReference type="ChEBI" id="CHEBI:145989"/>
    </ligand>
</feature>
<dbReference type="PANTHER" id="PTHR21090">
    <property type="entry name" value="AROM/DEHYDROQUINATE SYNTHASE"/>
    <property type="match status" value="1"/>
</dbReference>
<evidence type="ECO:0000313" key="11">
    <source>
        <dbReference type="Proteomes" id="UP000010445"/>
    </source>
</evidence>
<keyword evidence="3 8" id="KW-0963">Cytoplasm</keyword>
<dbReference type="PROSITE" id="PS00104">
    <property type="entry name" value="EPSP_SYNTHASE_1"/>
    <property type="match status" value="1"/>
</dbReference>
<gene>
    <name evidence="8" type="primary">aroA</name>
    <name evidence="10" type="ORF">HMPREF9997_02680</name>
</gene>
<dbReference type="EC" id="2.5.1.19" evidence="8"/>
<comment type="similarity">
    <text evidence="2 8">Belongs to the EPSP synthase family.</text>
</comment>
<sequence length="443" mass="46197">MVGVEELSSETLPVWLAPHTRTPIDGVITVPGSKSITNRAFILAALADGPSAIVGALRSRDTNLMLAALKSIGVGVRDQGSEIHIEPRPLRGGTINCGLAGTVMRFVPPVAAIATGTVFFDGDPQARTRPMSTMLDALRELGIQVQGDALPFIIDGVGTPTGGTVDIDASGSSQFVSGLLLAGARFSNGITVRHTGGNLPSMPHIEMTIAMLAEAGVTVDTSRANEWTVPAGPISGRTWRIEPDLSNATPFLAAAAVTGGTARIRHWPQRTTQPGDAIRGILERMGCTVDITAVGPSYDLVVTGPAGGVYGEHGLKGISIDLSDVGELTPTVAALAALANTESRLTGITHLRGHETDRLAALTREINNIGGQCTELADGLRISPVPREQLHGGLWHSYADHRMATAGAIIGLAVPGIEVEDIATTTKTLPDFANMWTKLVAHG</sequence>
<dbReference type="Gene3D" id="3.65.10.10">
    <property type="entry name" value="Enolpyruvate transferase domain"/>
    <property type="match status" value="2"/>
</dbReference>
<dbReference type="GO" id="GO:0009073">
    <property type="term" value="P:aromatic amino acid family biosynthetic process"/>
    <property type="evidence" value="ECO:0007669"/>
    <property type="project" value="UniProtKB-KW"/>
</dbReference>
<evidence type="ECO:0000259" key="9">
    <source>
        <dbReference type="Pfam" id="PF00275"/>
    </source>
</evidence>